<comment type="caution">
    <text evidence="1">The sequence shown here is derived from an EMBL/GenBank/DDBJ whole genome shotgun (WGS) entry which is preliminary data.</text>
</comment>
<organism evidence="1 2">
    <name type="scientific">Rubus argutus</name>
    <name type="common">Southern blackberry</name>
    <dbReference type="NCBI Taxonomy" id="59490"/>
    <lineage>
        <taxon>Eukaryota</taxon>
        <taxon>Viridiplantae</taxon>
        <taxon>Streptophyta</taxon>
        <taxon>Embryophyta</taxon>
        <taxon>Tracheophyta</taxon>
        <taxon>Spermatophyta</taxon>
        <taxon>Magnoliopsida</taxon>
        <taxon>eudicotyledons</taxon>
        <taxon>Gunneridae</taxon>
        <taxon>Pentapetalae</taxon>
        <taxon>rosids</taxon>
        <taxon>fabids</taxon>
        <taxon>Rosales</taxon>
        <taxon>Rosaceae</taxon>
        <taxon>Rosoideae</taxon>
        <taxon>Rosoideae incertae sedis</taxon>
        <taxon>Rubus</taxon>
    </lineage>
</organism>
<reference evidence="1 2" key="1">
    <citation type="journal article" date="2023" name="G3 (Bethesda)">
        <title>A chromosome-length genome assembly and annotation of blackberry (Rubus argutus, cv. 'Hillquist').</title>
        <authorList>
            <person name="Bruna T."/>
            <person name="Aryal R."/>
            <person name="Dudchenko O."/>
            <person name="Sargent D.J."/>
            <person name="Mead D."/>
            <person name="Buti M."/>
            <person name="Cavallini A."/>
            <person name="Hytonen T."/>
            <person name="Andres J."/>
            <person name="Pham M."/>
            <person name="Weisz D."/>
            <person name="Mascagni F."/>
            <person name="Usai G."/>
            <person name="Natali L."/>
            <person name="Bassil N."/>
            <person name="Fernandez G.E."/>
            <person name="Lomsadze A."/>
            <person name="Armour M."/>
            <person name="Olukolu B."/>
            <person name="Poorten T."/>
            <person name="Britton C."/>
            <person name="Davik J."/>
            <person name="Ashrafi H."/>
            <person name="Aiden E.L."/>
            <person name="Borodovsky M."/>
            <person name="Worthington M."/>
        </authorList>
    </citation>
    <scope>NUCLEOTIDE SEQUENCE [LARGE SCALE GENOMIC DNA]</scope>
    <source>
        <strain evidence="1">PI 553951</strain>
    </source>
</reference>
<keyword evidence="2" id="KW-1185">Reference proteome</keyword>
<dbReference type="EMBL" id="JBEDUW010000007">
    <property type="protein sequence ID" value="KAK9911914.1"/>
    <property type="molecule type" value="Genomic_DNA"/>
</dbReference>
<dbReference type="Proteomes" id="UP001457282">
    <property type="component" value="Unassembled WGS sequence"/>
</dbReference>
<protein>
    <submittedName>
        <fullName evidence="1">Uncharacterized protein</fullName>
    </submittedName>
</protein>
<proteinExistence type="predicted"/>
<name>A0AAW1VYG0_RUBAR</name>
<sequence length="222" mass="24482">MAAPPMPMVAACEANFPFRLTRVKRQARLVLVTMGKCPCVLDPASEPNLMDTELDLALFSKEGALVMYLMKRKHRHPMGSKNKHPKGTRLSKLALVAAIVFLSLCLHLESFNCSWLWLGMGQGRPPLCRAVPIMAAPPLPVMTACEANSPLGLTRVKHQARLVLVTVGKRPRVLDPASELDLMDIELDLAFSSKEGALVISPLKHKHKRLVGARTNLLRERG</sequence>
<evidence type="ECO:0000313" key="2">
    <source>
        <dbReference type="Proteomes" id="UP001457282"/>
    </source>
</evidence>
<dbReference type="AlphaFoldDB" id="A0AAW1VYG0"/>
<accession>A0AAW1VYG0</accession>
<evidence type="ECO:0000313" key="1">
    <source>
        <dbReference type="EMBL" id="KAK9911914.1"/>
    </source>
</evidence>
<gene>
    <name evidence="1" type="ORF">M0R45_035794</name>
</gene>